<evidence type="ECO:0000313" key="2">
    <source>
        <dbReference type="Proteomes" id="UP000828048"/>
    </source>
</evidence>
<proteinExistence type="predicted"/>
<reference evidence="1 2" key="1">
    <citation type="journal article" date="2021" name="Hortic Res">
        <title>High-quality reference genome and annotation aids understanding of berry development for evergreen blueberry (Vaccinium darrowii).</title>
        <authorList>
            <person name="Yu J."/>
            <person name="Hulse-Kemp A.M."/>
            <person name="Babiker E."/>
            <person name="Staton M."/>
        </authorList>
    </citation>
    <scope>NUCLEOTIDE SEQUENCE [LARGE SCALE GENOMIC DNA]</scope>
    <source>
        <strain evidence="2">cv. NJ 8807/NJ 8810</strain>
        <tissue evidence="1">Young leaf</tissue>
    </source>
</reference>
<evidence type="ECO:0000313" key="1">
    <source>
        <dbReference type="EMBL" id="KAH7840183.1"/>
    </source>
</evidence>
<accession>A0ACB7XII6</accession>
<name>A0ACB7XII6_9ERIC</name>
<dbReference type="EMBL" id="CM037160">
    <property type="protein sequence ID" value="KAH7840183.1"/>
    <property type="molecule type" value="Genomic_DNA"/>
</dbReference>
<comment type="caution">
    <text evidence="1">The sequence shown here is derived from an EMBL/GenBank/DDBJ whole genome shotgun (WGS) entry which is preliminary data.</text>
</comment>
<sequence length="91" mass="10279">MINFMSWGHLLPTPHTRRQGPETRGFTCLRTLGALLGEEQRSASVQYFNVHLPDGSRISTSYGKKSGRPTTQTCEMLQKANQVDILEKQML</sequence>
<organism evidence="1 2">
    <name type="scientific">Vaccinium darrowii</name>
    <dbReference type="NCBI Taxonomy" id="229202"/>
    <lineage>
        <taxon>Eukaryota</taxon>
        <taxon>Viridiplantae</taxon>
        <taxon>Streptophyta</taxon>
        <taxon>Embryophyta</taxon>
        <taxon>Tracheophyta</taxon>
        <taxon>Spermatophyta</taxon>
        <taxon>Magnoliopsida</taxon>
        <taxon>eudicotyledons</taxon>
        <taxon>Gunneridae</taxon>
        <taxon>Pentapetalae</taxon>
        <taxon>asterids</taxon>
        <taxon>Ericales</taxon>
        <taxon>Ericaceae</taxon>
        <taxon>Vaccinioideae</taxon>
        <taxon>Vaccinieae</taxon>
        <taxon>Vaccinium</taxon>
    </lineage>
</organism>
<gene>
    <name evidence="1" type="ORF">Vadar_013855</name>
</gene>
<dbReference type="Proteomes" id="UP000828048">
    <property type="component" value="Chromosome 10"/>
</dbReference>
<protein>
    <submittedName>
        <fullName evidence="1">Uncharacterized protein</fullName>
    </submittedName>
</protein>
<keyword evidence="2" id="KW-1185">Reference proteome</keyword>